<dbReference type="InterPro" id="IPR029063">
    <property type="entry name" value="SAM-dependent_MTases_sf"/>
</dbReference>
<dbReference type="CDD" id="cd02440">
    <property type="entry name" value="AdoMet_MTases"/>
    <property type="match status" value="1"/>
</dbReference>
<dbReference type="EMBL" id="BAABCR010000013">
    <property type="protein sequence ID" value="GAA4027676.1"/>
    <property type="molecule type" value="Genomic_DNA"/>
</dbReference>
<evidence type="ECO:0000313" key="1">
    <source>
        <dbReference type="EMBL" id="GAA4027676.1"/>
    </source>
</evidence>
<organism evidence="1 2">
    <name type="scientific">Flavobacterium cheonhonense</name>
    <dbReference type="NCBI Taxonomy" id="706185"/>
    <lineage>
        <taxon>Bacteria</taxon>
        <taxon>Pseudomonadati</taxon>
        <taxon>Bacteroidota</taxon>
        <taxon>Flavobacteriia</taxon>
        <taxon>Flavobacteriales</taxon>
        <taxon>Flavobacteriaceae</taxon>
        <taxon>Flavobacterium</taxon>
    </lineage>
</organism>
<name>A0ABP7TKS2_9FLAO</name>
<sequence length="208" mass="23766">MDQTKIAVEVFNKLAHIYQERFMDVSMYYDSFDTFCQHIPKANASLLELACGPGNITQYLLTKRPDLNILGTDLAPNMIELATINNPNAEFKLFDLREIKQLNQKFDAVVCGFGLPYLSKKEAIEFIVNADYCIQDGGILYLSTMEDDNENSGFQKGSTGDKVFINYHQADYLIETLENSGFTIIHLERKKYRHNEQDTTDLIVIAKK</sequence>
<dbReference type="RefSeq" id="WP_324690508.1">
    <property type="nucleotide sequence ID" value="NZ_BAABCR010000013.1"/>
</dbReference>
<dbReference type="GO" id="GO:0032259">
    <property type="term" value="P:methylation"/>
    <property type="evidence" value="ECO:0007669"/>
    <property type="project" value="UniProtKB-KW"/>
</dbReference>
<dbReference type="PANTHER" id="PTHR43861">
    <property type="entry name" value="TRANS-ACONITATE 2-METHYLTRANSFERASE-RELATED"/>
    <property type="match status" value="1"/>
</dbReference>
<gene>
    <name evidence="1" type="ORF">GCM10022386_08980</name>
</gene>
<comment type="caution">
    <text evidence="1">The sequence shown here is derived from an EMBL/GenBank/DDBJ whole genome shotgun (WGS) entry which is preliminary data.</text>
</comment>
<dbReference type="Proteomes" id="UP001500968">
    <property type="component" value="Unassembled WGS sequence"/>
</dbReference>
<protein>
    <submittedName>
        <fullName evidence="1">Class I SAM-dependent methyltransferase</fullName>
    </submittedName>
</protein>
<reference evidence="2" key="1">
    <citation type="journal article" date="2019" name="Int. J. Syst. Evol. Microbiol.">
        <title>The Global Catalogue of Microorganisms (GCM) 10K type strain sequencing project: providing services to taxonomists for standard genome sequencing and annotation.</title>
        <authorList>
            <consortium name="The Broad Institute Genomics Platform"/>
            <consortium name="The Broad Institute Genome Sequencing Center for Infectious Disease"/>
            <person name="Wu L."/>
            <person name="Ma J."/>
        </authorList>
    </citation>
    <scope>NUCLEOTIDE SEQUENCE [LARGE SCALE GENOMIC DNA]</scope>
    <source>
        <strain evidence="2">JCM 17064</strain>
    </source>
</reference>
<dbReference type="PANTHER" id="PTHR43861:SF1">
    <property type="entry name" value="TRANS-ACONITATE 2-METHYLTRANSFERASE"/>
    <property type="match status" value="1"/>
</dbReference>
<dbReference type="GO" id="GO:0008168">
    <property type="term" value="F:methyltransferase activity"/>
    <property type="evidence" value="ECO:0007669"/>
    <property type="project" value="UniProtKB-KW"/>
</dbReference>
<proteinExistence type="predicted"/>
<dbReference type="Gene3D" id="3.40.50.150">
    <property type="entry name" value="Vaccinia Virus protein VP39"/>
    <property type="match status" value="1"/>
</dbReference>
<keyword evidence="1" id="KW-0808">Transferase</keyword>
<dbReference type="SUPFAM" id="SSF53335">
    <property type="entry name" value="S-adenosyl-L-methionine-dependent methyltransferases"/>
    <property type="match status" value="1"/>
</dbReference>
<accession>A0ABP7TKS2</accession>
<dbReference type="Pfam" id="PF13489">
    <property type="entry name" value="Methyltransf_23"/>
    <property type="match status" value="1"/>
</dbReference>
<keyword evidence="1" id="KW-0489">Methyltransferase</keyword>
<evidence type="ECO:0000313" key="2">
    <source>
        <dbReference type="Proteomes" id="UP001500968"/>
    </source>
</evidence>
<keyword evidence="2" id="KW-1185">Reference proteome</keyword>